<reference evidence="3" key="1">
    <citation type="journal article" date="2019" name="Int. J. Syst. Evol. Microbiol.">
        <title>The Global Catalogue of Microorganisms (GCM) 10K type strain sequencing project: providing services to taxonomists for standard genome sequencing and annotation.</title>
        <authorList>
            <consortium name="The Broad Institute Genomics Platform"/>
            <consortium name="The Broad Institute Genome Sequencing Center for Infectious Disease"/>
            <person name="Wu L."/>
            <person name="Ma J."/>
        </authorList>
    </citation>
    <scope>NUCLEOTIDE SEQUENCE [LARGE SCALE GENOMIC DNA]</scope>
    <source>
        <strain evidence="3">JCM 15481</strain>
    </source>
</reference>
<feature type="compositionally biased region" description="Acidic residues" evidence="1">
    <location>
        <begin position="108"/>
        <end position="119"/>
    </location>
</feature>
<evidence type="ECO:0000313" key="3">
    <source>
        <dbReference type="Proteomes" id="UP001500443"/>
    </source>
</evidence>
<keyword evidence="3" id="KW-1185">Reference proteome</keyword>
<dbReference type="EMBL" id="BAAAPF010000003">
    <property type="protein sequence ID" value="GAA2107842.1"/>
    <property type="molecule type" value="Genomic_DNA"/>
</dbReference>
<evidence type="ECO:0000256" key="1">
    <source>
        <dbReference type="SAM" id="MobiDB-lite"/>
    </source>
</evidence>
<evidence type="ECO:0000313" key="2">
    <source>
        <dbReference type="EMBL" id="GAA2107842.1"/>
    </source>
</evidence>
<gene>
    <name evidence="2" type="ORF">GCM10009802_03250</name>
</gene>
<comment type="caution">
    <text evidence="2">The sequence shown here is derived from an EMBL/GenBank/DDBJ whole genome shotgun (WGS) entry which is preliminary data.</text>
</comment>
<dbReference type="Proteomes" id="UP001500443">
    <property type="component" value="Unassembled WGS sequence"/>
</dbReference>
<organism evidence="2 3">
    <name type="scientific">Streptomyces synnematoformans</name>
    <dbReference type="NCBI Taxonomy" id="415721"/>
    <lineage>
        <taxon>Bacteria</taxon>
        <taxon>Bacillati</taxon>
        <taxon>Actinomycetota</taxon>
        <taxon>Actinomycetes</taxon>
        <taxon>Kitasatosporales</taxon>
        <taxon>Streptomycetaceae</taxon>
        <taxon>Streptomyces</taxon>
    </lineage>
</organism>
<proteinExistence type="predicted"/>
<sequence>MPDDATVQQAADAAQVERWHRREQLLVQLSRACRRMEAGDAELLRALINAELADADRAYARSAGLDRLAQVLRDGQQWRDGRLVSEHRLGPDEIRAALGWGPPTPPVEDPDQTPELDCE</sequence>
<name>A0ABP5J0C1_9ACTN</name>
<feature type="region of interest" description="Disordered" evidence="1">
    <location>
        <begin position="95"/>
        <end position="119"/>
    </location>
</feature>
<accession>A0ABP5J0C1</accession>
<protein>
    <submittedName>
        <fullName evidence="2">Uncharacterized protein</fullName>
    </submittedName>
</protein>
<dbReference type="RefSeq" id="WP_344287056.1">
    <property type="nucleotide sequence ID" value="NZ_BAAAPF010000003.1"/>
</dbReference>